<sequence length="88" mass="10092">MASRDRYSRKLECSKCGHSGFAEASEQDEKRNANVDFRIDEMPAGFRTERPSVNPAEYMIRCAQCGNIFRFQQKVAYAPGGEPRQSRR</sequence>
<evidence type="ECO:0000313" key="1">
    <source>
        <dbReference type="EMBL" id="GAK70934.1"/>
    </source>
</evidence>
<dbReference type="AlphaFoldDB" id="A0A081CW88"/>
<dbReference type="Proteomes" id="UP000028701">
    <property type="component" value="Unassembled WGS sequence"/>
</dbReference>
<comment type="caution">
    <text evidence="1">The sequence shown here is derived from an EMBL/GenBank/DDBJ whole genome shotgun (WGS) entry which is preliminary data.</text>
</comment>
<dbReference type="OrthoDB" id="8374210at2"/>
<name>A0A081CW88_9HYPH</name>
<protein>
    <submittedName>
        <fullName evidence="1">Uncharacterized protein</fullName>
    </submittedName>
</protein>
<organism evidence="1 2">
    <name type="scientific">Agrobacterium rubi TR3 = NBRC 13261</name>
    <dbReference type="NCBI Taxonomy" id="1368415"/>
    <lineage>
        <taxon>Bacteria</taxon>
        <taxon>Pseudomonadati</taxon>
        <taxon>Pseudomonadota</taxon>
        <taxon>Alphaproteobacteria</taxon>
        <taxon>Hyphomicrobiales</taxon>
        <taxon>Rhizobiaceae</taxon>
        <taxon>Rhizobium/Agrobacterium group</taxon>
        <taxon>Agrobacterium</taxon>
    </lineage>
</organism>
<dbReference type="RefSeq" id="WP_045230630.1">
    <property type="nucleotide sequence ID" value="NZ_BBJU01000014.1"/>
</dbReference>
<accession>A0A081CW88</accession>
<reference evidence="1 2" key="1">
    <citation type="submission" date="2014-08" db="EMBL/GenBank/DDBJ databases">
        <title>Whole genome shotgun sequence of Rhizobium rubi NBRC 13261.</title>
        <authorList>
            <person name="Katano-Makiyama Y."/>
            <person name="Hosoyama A."/>
            <person name="Hashimoto M."/>
            <person name="Hosoyama Y."/>
            <person name="Noguchi M."/>
            <person name="Tsuchikane K."/>
            <person name="Uohara A."/>
            <person name="Ohji S."/>
            <person name="Ichikawa N."/>
            <person name="Kimura A."/>
            <person name="Yamazoe A."/>
            <person name="Fujita N."/>
        </authorList>
    </citation>
    <scope>NUCLEOTIDE SEQUENCE [LARGE SCALE GENOMIC DNA]</scope>
    <source>
        <strain evidence="1 2">NBRC 13261</strain>
    </source>
</reference>
<proteinExistence type="predicted"/>
<evidence type="ECO:0000313" key="2">
    <source>
        <dbReference type="Proteomes" id="UP000028701"/>
    </source>
</evidence>
<dbReference type="EMBL" id="BBJU01000014">
    <property type="protein sequence ID" value="GAK70934.1"/>
    <property type="molecule type" value="Genomic_DNA"/>
</dbReference>
<gene>
    <name evidence="1" type="ORF">RRU01S_14_01570</name>
</gene>
<dbReference type="eggNOG" id="ENOG50301TA">
    <property type="taxonomic scope" value="Bacteria"/>
</dbReference>